<dbReference type="GO" id="GO:0006635">
    <property type="term" value="P:fatty acid beta-oxidation"/>
    <property type="evidence" value="ECO:0007669"/>
    <property type="project" value="TreeGrafter"/>
</dbReference>
<dbReference type="GO" id="GO:0016887">
    <property type="term" value="F:ATP hydrolysis activity"/>
    <property type="evidence" value="ECO:0007669"/>
    <property type="project" value="InterPro"/>
</dbReference>
<dbReference type="Gene3D" id="3.40.50.300">
    <property type="entry name" value="P-loop containing nucleotide triphosphate hydrolases"/>
    <property type="match status" value="1"/>
</dbReference>
<dbReference type="AlphaFoldDB" id="A0A2A2KQM3"/>
<dbReference type="Gene3D" id="2.60.120.290">
    <property type="entry name" value="Spermadhesin, CUB domain"/>
    <property type="match status" value="1"/>
</dbReference>
<dbReference type="GO" id="GO:0005524">
    <property type="term" value="F:ATP binding"/>
    <property type="evidence" value="ECO:0007669"/>
    <property type="project" value="InterPro"/>
</dbReference>
<proteinExistence type="inferred from homology"/>
<dbReference type="Pfam" id="PF00059">
    <property type="entry name" value="Lectin_C"/>
    <property type="match status" value="1"/>
</dbReference>
<dbReference type="PROSITE" id="PS01180">
    <property type="entry name" value="CUB"/>
    <property type="match status" value="1"/>
</dbReference>
<dbReference type="InterPro" id="IPR000859">
    <property type="entry name" value="CUB_dom"/>
</dbReference>
<dbReference type="InterPro" id="IPR016187">
    <property type="entry name" value="CTDL_fold"/>
</dbReference>
<dbReference type="STRING" id="2018661.A0A2A2KQM3"/>
<keyword evidence="6" id="KW-1015">Disulfide bond</keyword>
<gene>
    <name evidence="11" type="ORF">WR25_02164</name>
</gene>
<keyword evidence="5" id="KW-0472">Membrane</keyword>
<dbReference type="PANTHER" id="PTHR11384">
    <property type="entry name" value="ATP-BINDING CASSETTE, SUB-FAMILY D MEMBER"/>
    <property type="match status" value="1"/>
</dbReference>
<evidence type="ECO:0000256" key="2">
    <source>
        <dbReference type="ARBA" id="ARBA00022448"/>
    </source>
</evidence>
<dbReference type="GO" id="GO:0042626">
    <property type="term" value="F:ATPase-coupled transmembrane transporter activity"/>
    <property type="evidence" value="ECO:0007669"/>
    <property type="project" value="TreeGrafter"/>
</dbReference>
<evidence type="ECO:0000256" key="7">
    <source>
        <dbReference type="PROSITE-ProRule" id="PRU00059"/>
    </source>
</evidence>
<evidence type="ECO:0000256" key="4">
    <source>
        <dbReference type="ARBA" id="ARBA00022989"/>
    </source>
</evidence>
<dbReference type="EMBL" id="LIAE01007918">
    <property type="protein sequence ID" value="PAV76245.1"/>
    <property type="molecule type" value="Genomic_DNA"/>
</dbReference>
<dbReference type="Pfam" id="PF00005">
    <property type="entry name" value="ABC_tran"/>
    <property type="match status" value="1"/>
</dbReference>
<feature type="domain" description="C-type lectin" evidence="9">
    <location>
        <begin position="355"/>
        <end position="462"/>
    </location>
</feature>
<feature type="domain" description="CUB" evidence="8">
    <location>
        <begin position="567"/>
        <end position="678"/>
    </location>
</feature>
<dbReference type="GO" id="GO:0005778">
    <property type="term" value="C:peroxisomal membrane"/>
    <property type="evidence" value="ECO:0007669"/>
    <property type="project" value="TreeGrafter"/>
</dbReference>
<evidence type="ECO:0000259" key="9">
    <source>
        <dbReference type="PROSITE" id="PS50041"/>
    </source>
</evidence>
<dbReference type="InterPro" id="IPR035914">
    <property type="entry name" value="Sperma_CUB_dom_sf"/>
</dbReference>
<keyword evidence="3" id="KW-0812">Transmembrane</keyword>
<dbReference type="SUPFAM" id="SSF49854">
    <property type="entry name" value="Spermadhesin, CUB domain"/>
    <property type="match status" value="1"/>
</dbReference>
<reference evidence="11 12" key="1">
    <citation type="journal article" date="2017" name="Curr. Biol.">
        <title>Genome architecture and evolution of a unichromosomal asexual nematode.</title>
        <authorList>
            <person name="Fradin H."/>
            <person name="Zegar C."/>
            <person name="Gutwein M."/>
            <person name="Lucas J."/>
            <person name="Kovtun M."/>
            <person name="Corcoran D."/>
            <person name="Baugh L.R."/>
            <person name="Kiontke K."/>
            <person name="Gunsalus K."/>
            <person name="Fitch D.H."/>
            <person name="Piano F."/>
        </authorList>
    </citation>
    <scope>NUCLEOTIDE SEQUENCE [LARGE SCALE GENOMIC DNA]</scope>
    <source>
        <strain evidence="11">PF1309</strain>
    </source>
</reference>
<dbReference type="PANTHER" id="PTHR11384:SF59">
    <property type="entry name" value="LYSOSOMAL COBALAMIN TRANSPORTER ABCD4"/>
    <property type="match status" value="1"/>
</dbReference>
<dbReference type="Gene3D" id="3.10.100.10">
    <property type="entry name" value="Mannose-Binding Protein A, subunit A"/>
    <property type="match status" value="2"/>
</dbReference>
<dbReference type="Pfam" id="PF00431">
    <property type="entry name" value="CUB"/>
    <property type="match status" value="1"/>
</dbReference>
<dbReference type="InterPro" id="IPR050835">
    <property type="entry name" value="ABC_transporter_sub-D"/>
</dbReference>
<dbReference type="OrthoDB" id="422637at2759"/>
<feature type="domain" description="ABC transporter" evidence="10">
    <location>
        <begin position="122"/>
        <end position="349"/>
    </location>
</feature>
<evidence type="ECO:0000256" key="3">
    <source>
        <dbReference type="ARBA" id="ARBA00022692"/>
    </source>
</evidence>
<dbReference type="PROSITE" id="PS50041">
    <property type="entry name" value="C_TYPE_LECTIN_2"/>
    <property type="match status" value="1"/>
</dbReference>
<dbReference type="GO" id="GO:0015910">
    <property type="term" value="P:long-chain fatty acid import into peroxisome"/>
    <property type="evidence" value="ECO:0007669"/>
    <property type="project" value="TreeGrafter"/>
</dbReference>
<dbReference type="Proteomes" id="UP000218231">
    <property type="component" value="Unassembled WGS sequence"/>
</dbReference>
<evidence type="ECO:0008006" key="13">
    <source>
        <dbReference type="Google" id="ProtNLM"/>
    </source>
</evidence>
<dbReference type="SUPFAM" id="SSF56436">
    <property type="entry name" value="C-type lectin-like"/>
    <property type="match status" value="2"/>
</dbReference>
<accession>A0A2A2KQM3</accession>
<sequence>MTRNAFFYMYLIFSFTKLLNLSEKFGDMAGVTHRVMELMEELRRLHSDCLETDRPPSTVPSSVVVVASDPDDDQKPNMSKTIEELHGKQLSLERDNDDEEEAQYLLGGRNSEDEWPDDGVAMSLDSVSLTPPNDLINYIVQDLSIQLIQGQNILITGDSGAGKTSLFRRHWRIRTQNLLFLPQKSYFPSGGTTLRQQLVYPVKAVPVEKDVARLTEILEWVRMEHLLERCGGLDTPVSWDWMETLSPGELQRLSLARVFYAKPRIAFLDESTSAIGFELEMVLYKKMQSEKITFVSIGHRYSLKQFHDIELKLTGRGQWMMTDIDTVSVISRTQSILAYSQCPTGYSVSSDLKTCYRVYPVASKHSDASGQCSEDGGKLVSIHNAFQNAEILSLAEKQNTQIWLGIKCAGSQPALCAWDDGTGNAAPYNNFYTGTPNFDLGECVYMSISGSLQGQWLSNNCDLTSMGYACMMPAQGGGSCTDYTSFNNFCYKFYGTNLPYASAENVCQQNCGNLVSIHSDDQEIVSAGQWVNANCENNVQFVCKRALGACTNPTNGPSPTGSAPPICDGPQFLDGQGNFYSPNYPNSYAGHSQTCDYILTVPKGYNAAITFPEFNLDLNSKVELYDTITDSVPFQTLTGKLGPFNWYVSTTDTMKVIFRESNPQPIDNYRWSAYFQANGTEKGFCEEKEENSECLRTCLLPLAKLERSFNYVFNNYEKVCDVLEKGAYCSKKCNEADQHKFHQYSTFYRIYCIDYEEDIEPHIDCLKTAAKEADDVCKDRCRFMLKTEKTSEKEQKMKHECRALECSTVCYFQELAEDCPDAKNALLKINIGQIHSIANTIHPLTFERMAEECQLVHNTDYMKQKMLDTSDTVTLDKTLG</sequence>
<dbReference type="InterPro" id="IPR029153">
    <property type="entry name" value="CPG4"/>
</dbReference>
<dbReference type="PROSITE" id="PS50893">
    <property type="entry name" value="ABC_TRANSPORTER_2"/>
    <property type="match status" value="1"/>
</dbReference>
<dbReference type="CDD" id="cd03223">
    <property type="entry name" value="ABCD_peroxisomal_ALDP"/>
    <property type="match status" value="1"/>
</dbReference>
<dbReference type="SMART" id="SM00034">
    <property type="entry name" value="CLECT"/>
    <property type="match status" value="2"/>
</dbReference>
<evidence type="ECO:0000256" key="6">
    <source>
        <dbReference type="ARBA" id="ARBA00023157"/>
    </source>
</evidence>
<keyword evidence="4" id="KW-1133">Transmembrane helix</keyword>
<dbReference type="CDD" id="cd00041">
    <property type="entry name" value="CUB"/>
    <property type="match status" value="1"/>
</dbReference>
<evidence type="ECO:0000313" key="12">
    <source>
        <dbReference type="Proteomes" id="UP000218231"/>
    </source>
</evidence>
<dbReference type="InterPro" id="IPR017871">
    <property type="entry name" value="ABC_transporter-like_CS"/>
</dbReference>
<dbReference type="PROSITE" id="PS00211">
    <property type="entry name" value="ABC_TRANSPORTER_1"/>
    <property type="match status" value="1"/>
</dbReference>
<dbReference type="GO" id="GO:0042760">
    <property type="term" value="P:very long-chain fatty acid catabolic process"/>
    <property type="evidence" value="ECO:0007669"/>
    <property type="project" value="TreeGrafter"/>
</dbReference>
<evidence type="ECO:0000256" key="1">
    <source>
        <dbReference type="ARBA" id="ARBA00008575"/>
    </source>
</evidence>
<name>A0A2A2KQM3_9BILA</name>
<comment type="caution">
    <text evidence="11">The sequence shown here is derived from an EMBL/GenBank/DDBJ whole genome shotgun (WGS) entry which is preliminary data.</text>
</comment>
<evidence type="ECO:0000259" key="10">
    <source>
        <dbReference type="PROSITE" id="PS50893"/>
    </source>
</evidence>
<evidence type="ECO:0000256" key="5">
    <source>
        <dbReference type="ARBA" id="ARBA00023136"/>
    </source>
</evidence>
<dbReference type="Pfam" id="PF15481">
    <property type="entry name" value="CPG4"/>
    <property type="match status" value="1"/>
</dbReference>
<dbReference type="SMART" id="SM00042">
    <property type="entry name" value="CUB"/>
    <property type="match status" value="1"/>
</dbReference>
<dbReference type="SUPFAM" id="SSF52540">
    <property type="entry name" value="P-loop containing nucleoside triphosphate hydrolases"/>
    <property type="match status" value="1"/>
</dbReference>
<protein>
    <recommendedName>
        <fullName evidence="13">C-type lectin domain-containing protein</fullName>
    </recommendedName>
</protein>
<dbReference type="InterPro" id="IPR003439">
    <property type="entry name" value="ABC_transporter-like_ATP-bd"/>
</dbReference>
<keyword evidence="2" id="KW-0813">Transport</keyword>
<dbReference type="InterPro" id="IPR016186">
    <property type="entry name" value="C-type_lectin-like/link_sf"/>
</dbReference>
<organism evidence="11 12">
    <name type="scientific">Diploscapter pachys</name>
    <dbReference type="NCBI Taxonomy" id="2018661"/>
    <lineage>
        <taxon>Eukaryota</taxon>
        <taxon>Metazoa</taxon>
        <taxon>Ecdysozoa</taxon>
        <taxon>Nematoda</taxon>
        <taxon>Chromadorea</taxon>
        <taxon>Rhabditida</taxon>
        <taxon>Rhabditina</taxon>
        <taxon>Rhabditomorpha</taxon>
        <taxon>Rhabditoidea</taxon>
        <taxon>Rhabditidae</taxon>
        <taxon>Diploscapter</taxon>
    </lineage>
</organism>
<evidence type="ECO:0000259" key="8">
    <source>
        <dbReference type="PROSITE" id="PS01180"/>
    </source>
</evidence>
<dbReference type="InterPro" id="IPR001304">
    <property type="entry name" value="C-type_lectin-like"/>
</dbReference>
<keyword evidence="12" id="KW-1185">Reference proteome</keyword>
<comment type="caution">
    <text evidence="7">Lacks conserved residue(s) required for the propagation of feature annotation.</text>
</comment>
<dbReference type="GO" id="GO:0005324">
    <property type="term" value="F:long-chain fatty acid transmembrane transporter activity"/>
    <property type="evidence" value="ECO:0007669"/>
    <property type="project" value="TreeGrafter"/>
</dbReference>
<comment type="similarity">
    <text evidence="1">Belongs to the ABC transporter superfamily. ABCD family. Peroxisomal fatty acyl CoA transporter (TC 3.A.1.203) subfamily.</text>
</comment>
<dbReference type="GO" id="GO:0007031">
    <property type="term" value="P:peroxisome organization"/>
    <property type="evidence" value="ECO:0007669"/>
    <property type="project" value="TreeGrafter"/>
</dbReference>
<evidence type="ECO:0000313" key="11">
    <source>
        <dbReference type="EMBL" id="PAV76245.1"/>
    </source>
</evidence>
<dbReference type="InterPro" id="IPR027417">
    <property type="entry name" value="P-loop_NTPase"/>
</dbReference>
<dbReference type="CDD" id="cd00037">
    <property type="entry name" value="CLECT"/>
    <property type="match status" value="1"/>
</dbReference>